<dbReference type="AlphaFoldDB" id="A0A9E7KT19"/>
<dbReference type="OrthoDB" id="10373925at2759"/>
<evidence type="ECO:0000313" key="4">
    <source>
        <dbReference type="EMBL" id="URE26479.1"/>
    </source>
</evidence>
<evidence type="ECO:0000313" key="5">
    <source>
        <dbReference type="Proteomes" id="UP001055439"/>
    </source>
</evidence>
<dbReference type="Pfam" id="PF01486">
    <property type="entry name" value="K-box"/>
    <property type="match status" value="1"/>
</dbReference>
<evidence type="ECO:0000259" key="3">
    <source>
        <dbReference type="Pfam" id="PF01486"/>
    </source>
</evidence>
<organism evidence="4 5">
    <name type="scientific">Musa troglodytarum</name>
    <name type="common">fe'i banana</name>
    <dbReference type="NCBI Taxonomy" id="320322"/>
    <lineage>
        <taxon>Eukaryota</taxon>
        <taxon>Viridiplantae</taxon>
        <taxon>Streptophyta</taxon>
        <taxon>Embryophyta</taxon>
        <taxon>Tracheophyta</taxon>
        <taxon>Spermatophyta</taxon>
        <taxon>Magnoliopsida</taxon>
        <taxon>Liliopsida</taxon>
        <taxon>Zingiberales</taxon>
        <taxon>Musaceae</taxon>
        <taxon>Musa</taxon>
    </lineage>
</organism>
<keyword evidence="2" id="KW-1133">Transmembrane helix</keyword>
<accession>A0A9E7KT19</accession>
<feature type="transmembrane region" description="Helical" evidence="2">
    <location>
        <begin position="6"/>
        <end position="28"/>
    </location>
</feature>
<sequence length="164" mass="18708">MNLNINMYTLFSNMLNFSLIYLFFHYLLMMPQNNEQGFAHSEGNSKLLEIVERVFGTDFDKLNMDDLYRLENDLCDALKWIRSRTDQLMMDSLANLSAKEKSLLEERRLLQSAVIMEERSKSKKIADDSAAAEAAGTSRGNTEGHHAAGWRPPSRSSQPEVDTP</sequence>
<proteinExistence type="predicted"/>
<dbReference type="Proteomes" id="UP001055439">
    <property type="component" value="Chromosome 8"/>
</dbReference>
<keyword evidence="2" id="KW-0472">Membrane</keyword>
<keyword evidence="5" id="KW-1185">Reference proteome</keyword>
<feature type="region of interest" description="Disordered" evidence="1">
    <location>
        <begin position="118"/>
        <end position="164"/>
    </location>
</feature>
<feature type="domain" description="K-box" evidence="3">
    <location>
        <begin position="52"/>
        <end position="112"/>
    </location>
</feature>
<gene>
    <name evidence="4" type="ORF">MUK42_17754</name>
</gene>
<feature type="compositionally biased region" description="Polar residues" evidence="1">
    <location>
        <begin position="154"/>
        <end position="164"/>
    </location>
</feature>
<protein>
    <recommendedName>
        <fullName evidence="3">K-box domain-containing protein</fullName>
    </recommendedName>
</protein>
<evidence type="ECO:0000256" key="1">
    <source>
        <dbReference type="SAM" id="MobiDB-lite"/>
    </source>
</evidence>
<feature type="compositionally biased region" description="Basic and acidic residues" evidence="1">
    <location>
        <begin position="118"/>
        <end position="127"/>
    </location>
</feature>
<dbReference type="GO" id="GO:0003700">
    <property type="term" value="F:DNA-binding transcription factor activity"/>
    <property type="evidence" value="ECO:0007669"/>
    <property type="project" value="InterPro"/>
</dbReference>
<name>A0A9E7KT19_9LILI</name>
<reference evidence="4" key="1">
    <citation type="submission" date="2022-05" db="EMBL/GenBank/DDBJ databases">
        <title>The Musa troglodytarum L. genome provides insights into the mechanism of non-climacteric behaviour and enrichment of carotenoids.</title>
        <authorList>
            <person name="Wang J."/>
        </authorList>
    </citation>
    <scope>NUCLEOTIDE SEQUENCE</scope>
    <source>
        <tissue evidence="4">Leaf</tissue>
    </source>
</reference>
<evidence type="ECO:0000256" key="2">
    <source>
        <dbReference type="SAM" id="Phobius"/>
    </source>
</evidence>
<dbReference type="EMBL" id="CP097510">
    <property type="protein sequence ID" value="URE26479.1"/>
    <property type="molecule type" value="Genomic_DNA"/>
</dbReference>
<dbReference type="InterPro" id="IPR002487">
    <property type="entry name" value="TF_Kbox"/>
</dbReference>
<keyword evidence="2" id="KW-0812">Transmembrane</keyword>
<dbReference type="GO" id="GO:0005634">
    <property type="term" value="C:nucleus"/>
    <property type="evidence" value="ECO:0007669"/>
    <property type="project" value="InterPro"/>
</dbReference>